<dbReference type="Proteomes" id="UP000585474">
    <property type="component" value="Unassembled WGS sequence"/>
</dbReference>
<dbReference type="PROSITE" id="PS51384">
    <property type="entry name" value="FAD_FR"/>
    <property type="match status" value="1"/>
</dbReference>
<dbReference type="OrthoDB" id="167398at2759"/>
<evidence type="ECO:0000256" key="2">
    <source>
        <dbReference type="ARBA" id="ARBA00022630"/>
    </source>
</evidence>
<dbReference type="InterPro" id="IPR013130">
    <property type="entry name" value="Fe3_Rdtase_TM_dom"/>
</dbReference>
<evidence type="ECO:0000313" key="11">
    <source>
        <dbReference type="EMBL" id="GFZ01120.1"/>
    </source>
</evidence>
<reference evidence="11 12" key="1">
    <citation type="submission" date="2019-07" db="EMBL/GenBank/DDBJ databases">
        <title>De Novo Assembly of kiwifruit Actinidia rufa.</title>
        <authorList>
            <person name="Sugita-Konishi S."/>
            <person name="Sato K."/>
            <person name="Mori E."/>
            <person name="Abe Y."/>
            <person name="Kisaki G."/>
            <person name="Hamano K."/>
            <person name="Suezawa K."/>
            <person name="Otani M."/>
            <person name="Fukuda T."/>
            <person name="Manabe T."/>
            <person name="Gomi K."/>
            <person name="Tabuchi M."/>
            <person name="Akimitsu K."/>
            <person name="Kataoka I."/>
        </authorList>
    </citation>
    <scope>NUCLEOTIDE SEQUENCE [LARGE SCALE GENOMIC DNA]</scope>
    <source>
        <strain evidence="12">cv. Fuchu</strain>
    </source>
</reference>
<protein>
    <submittedName>
        <fullName evidence="11">Ferric reduction oxidase 5</fullName>
    </submittedName>
</protein>
<dbReference type="SUPFAM" id="SSF52343">
    <property type="entry name" value="Ferredoxin reductase-like, C-terminal NADP-linked domain"/>
    <property type="match status" value="1"/>
</dbReference>
<dbReference type="InterPro" id="IPR000778">
    <property type="entry name" value="Cyt_b245_heavy_chain"/>
</dbReference>
<comment type="caution">
    <text evidence="11">The sequence shown here is derived from an EMBL/GenBank/DDBJ whole genome shotgun (WGS) entry which is preliminary data.</text>
</comment>
<evidence type="ECO:0000256" key="8">
    <source>
        <dbReference type="SAM" id="MobiDB-lite"/>
    </source>
</evidence>
<feature type="transmembrane region" description="Helical" evidence="9">
    <location>
        <begin position="9"/>
        <end position="29"/>
    </location>
</feature>
<feature type="transmembrane region" description="Helical" evidence="9">
    <location>
        <begin position="520"/>
        <end position="543"/>
    </location>
</feature>
<evidence type="ECO:0000256" key="7">
    <source>
        <dbReference type="ARBA" id="ARBA00023136"/>
    </source>
</evidence>
<keyword evidence="2" id="KW-0285">Flavoprotein</keyword>
<dbReference type="InterPro" id="IPR017927">
    <property type="entry name" value="FAD-bd_FR_type"/>
</dbReference>
<feature type="compositionally biased region" description="Basic residues" evidence="8">
    <location>
        <begin position="474"/>
        <end position="491"/>
    </location>
</feature>
<dbReference type="CDD" id="cd06186">
    <property type="entry name" value="NOX_Duox_like_FAD_NADP"/>
    <property type="match status" value="1"/>
</dbReference>
<feature type="region of interest" description="Disordered" evidence="8">
    <location>
        <begin position="474"/>
        <end position="495"/>
    </location>
</feature>
<keyword evidence="3 9" id="KW-0812">Transmembrane</keyword>
<keyword evidence="5 9" id="KW-1133">Transmembrane helix</keyword>
<keyword evidence="7 9" id="KW-0472">Membrane</keyword>
<feature type="transmembrane region" description="Helical" evidence="9">
    <location>
        <begin position="270"/>
        <end position="289"/>
    </location>
</feature>
<proteinExistence type="predicted"/>
<feature type="transmembrane region" description="Helical" evidence="9">
    <location>
        <begin position="181"/>
        <end position="203"/>
    </location>
</feature>
<feature type="transmembrane region" description="Helical" evidence="9">
    <location>
        <begin position="145"/>
        <end position="169"/>
    </location>
</feature>
<evidence type="ECO:0000256" key="6">
    <source>
        <dbReference type="ARBA" id="ARBA00023002"/>
    </source>
</evidence>
<dbReference type="AlphaFoldDB" id="A0A7J0FSF1"/>
<name>A0A7J0FSF1_9ERIC</name>
<feature type="domain" description="FAD-binding FR-type" evidence="10">
    <location>
        <begin position="293"/>
        <end position="396"/>
    </location>
</feature>
<keyword evidence="6" id="KW-0560">Oxidoreductase</keyword>
<evidence type="ECO:0000256" key="5">
    <source>
        <dbReference type="ARBA" id="ARBA00022989"/>
    </source>
</evidence>
<dbReference type="Pfam" id="PF01794">
    <property type="entry name" value="Ferric_reduct"/>
    <property type="match status" value="1"/>
</dbReference>
<evidence type="ECO:0000256" key="4">
    <source>
        <dbReference type="ARBA" id="ARBA00022827"/>
    </source>
</evidence>
<feature type="transmembrane region" description="Helical" evidence="9">
    <location>
        <begin position="563"/>
        <end position="584"/>
    </location>
</feature>
<evidence type="ECO:0000313" key="12">
    <source>
        <dbReference type="Proteomes" id="UP000585474"/>
    </source>
</evidence>
<dbReference type="Pfam" id="PF08022">
    <property type="entry name" value="FAD_binding_8"/>
    <property type="match status" value="1"/>
</dbReference>
<evidence type="ECO:0000256" key="3">
    <source>
        <dbReference type="ARBA" id="ARBA00022692"/>
    </source>
</evidence>
<dbReference type="InterPro" id="IPR050369">
    <property type="entry name" value="RBOH/FRE"/>
</dbReference>
<dbReference type="GO" id="GO:0000293">
    <property type="term" value="F:ferric-chelate reductase activity"/>
    <property type="evidence" value="ECO:0007669"/>
    <property type="project" value="TreeGrafter"/>
</dbReference>
<dbReference type="PANTHER" id="PTHR11972:SF79">
    <property type="entry name" value="FERRIC REDUCTION OXIDASE 4-RELATED"/>
    <property type="match status" value="1"/>
</dbReference>
<feature type="transmembrane region" description="Helical" evidence="9">
    <location>
        <begin position="218"/>
        <end position="237"/>
    </location>
</feature>
<feature type="transmembrane region" description="Helical" evidence="9">
    <location>
        <begin position="105"/>
        <end position="133"/>
    </location>
</feature>
<evidence type="ECO:0000256" key="1">
    <source>
        <dbReference type="ARBA" id="ARBA00004141"/>
    </source>
</evidence>
<dbReference type="Gene3D" id="3.40.50.80">
    <property type="entry name" value="Nucleotide-binding domain of ferredoxin-NADP reductase (FNR) module"/>
    <property type="match status" value="1"/>
</dbReference>
<dbReference type="GO" id="GO:0005886">
    <property type="term" value="C:plasma membrane"/>
    <property type="evidence" value="ECO:0007669"/>
    <property type="project" value="TreeGrafter"/>
</dbReference>
<feature type="transmembrane region" description="Helical" evidence="9">
    <location>
        <begin position="60"/>
        <end position="80"/>
    </location>
</feature>
<dbReference type="InterPro" id="IPR039261">
    <property type="entry name" value="FNR_nucleotide-bd"/>
</dbReference>
<dbReference type="SFLD" id="SFLDG01168">
    <property type="entry name" value="Ferric_reductase_subgroup_(FRE"/>
    <property type="match status" value="1"/>
</dbReference>
<dbReference type="SFLD" id="SFLDS00052">
    <property type="entry name" value="Ferric_Reductase_Domain"/>
    <property type="match status" value="1"/>
</dbReference>
<comment type="subcellular location">
    <subcellularLocation>
        <location evidence="1">Membrane</location>
        <topology evidence="1">Multi-pass membrane protein</topology>
    </subcellularLocation>
</comment>
<keyword evidence="12" id="KW-1185">Reference proteome</keyword>
<dbReference type="InterPro" id="IPR013112">
    <property type="entry name" value="FAD-bd_8"/>
</dbReference>
<sequence length="689" mass="78294">MDSNKSRLVILRIVFLLVLLGWILIWVLVPTKTYKQSWTPNLIFSEICLLITSSIPGTNLLLFTFPVMLIAALGCVYLHFQKTVDKSDSKSTSSRHRLTLWRRPVLVMAAPLGIVTAMELVFAAMFVVLLIWWQAKFRSVSLRLGYIGNICWAFLFFPVTRGSSILPLVGLTSESSIKYHIWLGHLSMILFTAHSVGFIIYWSMTNQMAEMLAWSRTYVPNITGEIAFVIALTMWVTSSPRVRRKMFEVFFYTHHLYALYIFFYALHVGVAYLCMILPGIFLFLVDRYLRFLQSMKRAGLVSARLLPCGALELNFSKIPGLNYNPTSILFVNAPSISKLRWHPFTVTSNCNMESDRLSITIKCGGSWTQRLYQELSASVNHLRVSVEGPYGPASSHFLRRESLVLVSGGSGITPFIFHHPGAHLSKHTTQQVPHPSSCPHLRLQELGRSHHARPLAANLRPHRRPFQATIPNRSLHHQRDRSSHHHHHHTGTTHNPLQTIWFKPSPSDWPITPALGPNSWLWLGAIISSSFVMFLLFLGILTRYYIHPIDHNSSGVYNFSLKIIWDIFLVCVCVFVATSVVFLWQKRRNVRECKQIQNVEVPTPTTSPGSWLHGGDRELESLPHQSLVQATNLHFGARPNLKKILFDCKGSDVGVLVCWPKKDATHEVAKICSSGLAENLHFESISFNW</sequence>
<organism evidence="11 12">
    <name type="scientific">Actinidia rufa</name>
    <dbReference type="NCBI Taxonomy" id="165716"/>
    <lineage>
        <taxon>Eukaryota</taxon>
        <taxon>Viridiplantae</taxon>
        <taxon>Streptophyta</taxon>
        <taxon>Embryophyta</taxon>
        <taxon>Tracheophyta</taxon>
        <taxon>Spermatophyta</taxon>
        <taxon>Magnoliopsida</taxon>
        <taxon>eudicotyledons</taxon>
        <taxon>Gunneridae</taxon>
        <taxon>Pentapetalae</taxon>
        <taxon>asterids</taxon>
        <taxon>Ericales</taxon>
        <taxon>Actinidiaceae</taxon>
        <taxon>Actinidia</taxon>
    </lineage>
</organism>
<accession>A0A7J0FSF1</accession>
<evidence type="ECO:0000259" key="10">
    <source>
        <dbReference type="PROSITE" id="PS51384"/>
    </source>
</evidence>
<evidence type="ECO:0000256" key="9">
    <source>
        <dbReference type="SAM" id="Phobius"/>
    </source>
</evidence>
<dbReference type="PRINTS" id="PR00466">
    <property type="entry name" value="GP91PHOX"/>
</dbReference>
<dbReference type="EMBL" id="BJWL01000014">
    <property type="protein sequence ID" value="GFZ01120.1"/>
    <property type="molecule type" value="Genomic_DNA"/>
</dbReference>
<gene>
    <name evidence="11" type="ORF">Acr_14g0007550</name>
</gene>
<dbReference type="PANTHER" id="PTHR11972">
    <property type="entry name" value="NADPH OXIDASE"/>
    <property type="match status" value="1"/>
</dbReference>
<keyword evidence="4" id="KW-0274">FAD</keyword>